<keyword evidence="4" id="KW-1185">Reference proteome</keyword>
<evidence type="ECO:0000256" key="1">
    <source>
        <dbReference type="SAM" id="MobiDB-lite"/>
    </source>
</evidence>
<reference evidence="3" key="1">
    <citation type="thesis" date="2020" institute="ProQuest LLC" country="789 East Eisenhower Parkway, Ann Arbor, MI, USA">
        <title>Comparative Genomics and Chromosome Evolution.</title>
        <authorList>
            <person name="Mudd A.B."/>
        </authorList>
    </citation>
    <scope>NUCLEOTIDE SEQUENCE</scope>
    <source>
        <strain evidence="3">237g6f4</strain>
        <tissue evidence="3">Blood</tissue>
    </source>
</reference>
<evidence type="ECO:0000259" key="2">
    <source>
        <dbReference type="Pfam" id="PF15059"/>
    </source>
</evidence>
<dbReference type="Pfam" id="PF15059">
    <property type="entry name" value="Speriolin_C"/>
    <property type="match status" value="1"/>
</dbReference>
<dbReference type="GO" id="GO:0005813">
    <property type="term" value="C:centrosome"/>
    <property type="evidence" value="ECO:0007669"/>
    <property type="project" value="TreeGrafter"/>
</dbReference>
<feature type="domain" description="Speriolin C-terminal" evidence="2">
    <location>
        <begin position="42"/>
        <end position="187"/>
    </location>
</feature>
<sequence>RGRSLERAKIKRDTSPSGAQDKKDNFQATCRDPKMVQHYQRVMGEIAFQLDRRILATIFQESERFYGFLVSNVKEKILQLTTCPLTQKVDEEERTKLFERKHKLFNTLQRFGYNKHIHPAFTEYLVNTYGVLKDRPRPGPEFDSYQRPEDLRTMATESMPCNILDNVNIIIDCLKCLAEEDGKPLFL</sequence>
<proteinExistence type="predicted"/>
<feature type="non-terminal residue" evidence="3">
    <location>
        <position position="1"/>
    </location>
</feature>
<protein>
    <recommendedName>
        <fullName evidence="2">Speriolin C-terminal domain-containing protein</fullName>
    </recommendedName>
</protein>
<name>A0AAV6ZCF8_ENGPU</name>
<dbReference type="InterPro" id="IPR029384">
    <property type="entry name" value="Speriolin_C"/>
</dbReference>
<evidence type="ECO:0000313" key="4">
    <source>
        <dbReference type="Proteomes" id="UP000824782"/>
    </source>
</evidence>
<dbReference type="AlphaFoldDB" id="A0AAV6ZCF8"/>
<accession>A0AAV6ZCF8</accession>
<dbReference type="EMBL" id="WNYA01000972">
    <property type="protein sequence ID" value="KAG8546686.1"/>
    <property type="molecule type" value="Genomic_DNA"/>
</dbReference>
<dbReference type="PANTHER" id="PTHR22192:SF16">
    <property type="entry name" value="SPERIOLIN"/>
    <property type="match status" value="1"/>
</dbReference>
<dbReference type="Proteomes" id="UP000824782">
    <property type="component" value="Unassembled WGS sequence"/>
</dbReference>
<comment type="caution">
    <text evidence="3">The sequence shown here is derived from an EMBL/GenBank/DDBJ whole genome shotgun (WGS) entry which is preliminary data.</text>
</comment>
<dbReference type="PANTHER" id="PTHR22192">
    <property type="entry name" value="SPERIOLIN"/>
    <property type="match status" value="1"/>
</dbReference>
<dbReference type="InterPro" id="IPR026715">
    <property type="entry name" value="SPATC1"/>
</dbReference>
<evidence type="ECO:0000313" key="3">
    <source>
        <dbReference type="EMBL" id="KAG8546686.1"/>
    </source>
</evidence>
<gene>
    <name evidence="3" type="ORF">GDO81_030003</name>
</gene>
<feature type="region of interest" description="Disordered" evidence="1">
    <location>
        <begin position="1"/>
        <end position="25"/>
    </location>
</feature>
<organism evidence="3 4">
    <name type="scientific">Engystomops pustulosus</name>
    <name type="common">Tungara frog</name>
    <name type="synonym">Physalaemus pustulosus</name>
    <dbReference type="NCBI Taxonomy" id="76066"/>
    <lineage>
        <taxon>Eukaryota</taxon>
        <taxon>Metazoa</taxon>
        <taxon>Chordata</taxon>
        <taxon>Craniata</taxon>
        <taxon>Vertebrata</taxon>
        <taxon>Euteleostomi</taxon>
        <taxon>Amphibia</taxon>
        <taxon>Batrachia</taxon>
        <taxon>Anura</taxon>
        <taxon>Neobatrachia</taxon>
        <taxon>Hyloidea</taxon>
        <taxon>Leptodactylidae</taxon>
        <taxon>Leiuperinae</taxon>
        <taxon>Engystomops</taxon>
    </lineage>
</organism>